<gene>
    <name evidence="1" type="ORF">HAX54_042277</name>
</gene>
<name>A0ABS8VYV6_DATST</name>
<reference evidence="1 2" key="1">
    <citation type="journal article" date="2021" name="BMC Genomics">
        <title>Datura genome reveals duplications of psychoactive alkaloid biosynthetic genes and high mutation rate following tissue culture.</title>
        <authorList>
            <person name="Rajewski A."/>
            <person name="Carter-House D."/>
            <person name="Stajich J."/>
            <person name="Litt A."/>
        </authorList>
    </citation>
    <scope>NUCLEOTIDE SEQUENCE [LARGE SCALE GENOMIC DNA]</scope>
    <source>
        <strain evidence="1">AR-01</strain>
    </source>
</reference>
<sequence>RAGGRRPFESLVAARPVKFPLDPECRNGGRAYSPTFKLVAPRLPGELGGSLLDHLTPYRMILSADRCGANAFGHSYRCPRTCCLEGISSDIPAYGATTCIQVPRWLRYSYRSLDSSNTITGVQTAQIQLQEPRRLRYNNRSQDGSNTITRVQIA</sequence>
<accession>A0ABS8VYV6</accession>
<feature type="non-terminal residue" evidence="1">
    <location>
        <position position="1"/>
    </location>
</feature>
<dbReference type="EMBL" id="JACEIK010006205">
    <property type="protein sequence ID" value="MCE2055250.1"/>
    <property type="molecule type" value="Genomic_DNA"/>
</dbReference>
<dbReference type="Proteomes" id="UP000823775">
    <property type="component" value="Unassembled WGS sequence"/>
</dbReference>
<comment type="caution">
    <text evidence="1">The sequence shown here is derived from an EMBL/GenBank/DDBJ whole genome shotgun (WGS) entry which is preliminary data.</text>
</comment>
<protein>
    <submittedName>
        <fullName evidence="1">Uncharacterized protein</fullName>
    </submittedName>
</protein>
<organism evidence="1 2">
    <name type="scientific">Datura stramonium</name>
    <name type="common">Jimsonweed</name>
    <name type="synonym">Common thornapple</name>
    <dbReference type="NCBI Taxonomy" id="4076"/>
    <lineage>
        <taxon>Eukaryota</taxon>
        <taxon>Viridiplantae</taxon>
        <taxon>Streptophyta</taxon>
        <taxon>Embryophyta</taxon>
        <taxon>Tracheophyta</taxon>
        <taxon>Spermatophyta</taxon>
        <taxon>Magnoliopsida</taxon>
        <taxon>eudicotyledons</taxon>
        <taxon>Gunneridae</taxon>
        <taxon>Pentapetalae</taxon>
        <taxon>asterids</taxon>
        <taxon>lamiids</taxon>
        <taxon>Solanales</taxon>
        <taxon>Solanaceae</taxon>
        <taxon>Solanoideae</taxon>
        <taxon>Datureae</taxon>
        <taxon>Datura</taxon>
    </lineage>
</organism>
<evidence type="ECO:0000313" key="2">
    <source>
        <dbReference type="Proteomes" id="UP000823775"/>
    </source>
</evidence>
<keyword evidence="2" id="KW-1185">Reference proteome</keyword>
<proteinExistence type="predicted"/>
<evidence type="ECO:0000313" key="1">
    <source>
        <dbReference type="EMBL" id="MCE2055250.1"/>
    </source>
</evidence>